<evidence type="ECO:0000313" key="1">
    <source>
        <dbReference type="EMBL" id="KKO11852.1"/>
    </source>
</evidence>
<dbReference type="GO" id="GO:0000271">
    <property type="term" value="P:polysaccharide biosynthetic process"/>
    <property type="evidence" value="ECO:0007669"/>
    <property type="project" value="TreeGrafter"/>
</dbReference>
<dbReference type="GO" id="GO:0030170">
    <property type="term" value="F:pyridoxal phosphate binding"/>
    <property type="evidence" value="ECO:0007669"/>
    <property type="project" value="TreeGrafter"/>
</dbReference>
<dbReference type="PANTHER" id="PTHR30244">
    <property type="entry name" value="TRANSAMINASE"/>
    <property type="match status" value="1"/>
</dbReference>
<gene>
    <name evidence="1" type="ORF">LCGC14_0013560</name>
</gene>
<reference evidence="1" key="1">
    <citation type="journal article" date="2015" name="Nature">
        <title>Complex archaea that bridge the gap between prokaryotes and eukaryotes.</title>
        <authorList>
            <person name="Spang A."/>
            <person name="Saw J.H."/>
            <person name="Jorgensen S.L."/>
            <person name="Zaremba-Niedzwiedzka K."/>
            <person name="Martijn J."/>
            <person name="Lind A.E."/>
            <person name="van Eijk R."/>
            <person name="Schleper C."/>
            <person name="Guy L."/>
            <person name="Ettema T.J."/>
        </authorList>
    </citation>
    <scope>NUCLEOTIDE SEQUENCE</scope>
</reference>
<dbReference type="PANTHER" id="PTHR30244:SF34">
    <property type="entry name" value="DTDP-4-AMINO-4,6-DIDEOXYGALACTOSE TRANSAMINASE"/>
    <property type="match status" value="1"/>
</dbReference>
<dbReference type="EMBL" id="LAZR01000002">
    <property type="protein sequence ID" value="KKO11852.1"/>
    <property type="molecule type" value="Genomic_DNA"/>
</dbReference>
<protein>
    <recommendedName>
        <fullName evidence="2">DegT/DnrJ/EryC1/StrS aminotransferase</fullName>
    </recommendedName>
</protein>
<organism evidence="1">
    <name type="scientific">marine sediment metagenome</name>
    <dbReference type="NCBI Taxonomy" id="412755"/>
    <lineage>
        <taxon>unclassified sequences</taxon>
        <taxon>metagenomes</taxon>
        <taxon>ecological metagenomes</taxon>
    </lineage>
</organism>
<name>A0A0F9YHY2_9ZZZZ</name>
<dbReference type="InterPro" id="IPR000653">
    <property type="entry name" value="DegT/StrS_aminotransferase"/>
</dbReference>
<dbReference type="SUPFAM" id="SSF53383">
    <property type="entry name" value="PLP-dependent transferases"/>
    <property type="match status" value="1"/>
</dbReference>
<dbReference type="CDD" id="cd00616">
    <property type="entry name" value="AHBA_syn"/>
    <property type="match status" value="1"/>
</dbReference>
<accession>A0A0F9YHY2</accession>
<dbReference type="PIRSF" id="PIRSF000390">
    <property type="entry name" value="PLP_StrS"/>
    <property type="match status" value="1"/>
</dbReference>
<dbReference type="AlphaFoldDB" id="A0A0F9YHY2"/>
<sequence>MTTKLNVPIARTSLTEDEIQSVLEPLRSGWLVQGPKVREFEEKWSEFTGAKHSIAVTSCTTGLHLSLVALGIQPGDEVIVPAFTWVATANVVEHVGAKVVFCDIDLNTFNIDITQLESKVSRKTKAIIPVHLFGLSAEMNAINALAKRHNIAVIEDAACGFGGTYGGKHVGTLGDTASFSFHPRKAITTGEGGMITTQRDDVAEQLRRLRDHGAAISDLQRHLGPRPYLLADHPLAGYNQRMTDIQAALGASQMSRAGGIVTERRSLAVRYDDAFGDLSYLRVPAHVDSCEHGYQSYPCLFMPERVQAAIESGDLSEIQAVNSARNEFMDSLQKAGVSTRPATHAVHMLSFYQDKYKLKPSDMPCSYAANDCSISFPLFHGMTEDEQSYVIEKVREYKI</sequence>
<dbReference type="Gene3D" id="3.40.640.10">
    <property type="entry name" value="Type I PLP-dependent aspartate aminotransferase-like (Major domain)"/>
    <property type="match status" value="1"/>
</dbReference>
<evidence type="ECO:0008006" key="2">
    <source>
        <dbReference type="Google" id="ProtNLM"/>
    </source>
</evidence>
<dbReference type="InterPro" id="IPR015421">
    <property type="entry name" value="PyrdxlP-dep_Trfase_major"/>
</dbReference>
<dbReference type="Pfam" id="PF01041">
    <property type="entry name" value="DegT_DnrJ_EryC1"/>
    <property type="match status" value="1"/>
</dbReference>
<dbReference type="InterPro" id="IPR015422">
    <property type="entry name" value="PyrdxlP-dep_Trfase_small"/>
</dbReference>
<proteinExistence type="predicted"/>
<dbReference type="InterPro" id="IPR015424">
    <property type="entry name" value="PyrdxlP-dep_Trfase"/>
</dbReference>
<dbReference type="GO" id="GO:0008483">
    <property type="term" value="F:transaminase activity"/>
    <property type="evidence" value="ECO:0007669"/>
    <property type="project" value="TreeGrafter"/>
</dbReference>
<dbReference type="Gene3D" id="3.90.1150.10">
    <property type="entry name" value="Aspartate Aminotransferase, domain 1"/>
    <property type="match status" value="1"/>
</dbReference>
<comment type="caution">
    <text evidence="1">The sequence shown here is derived from an EMBL/GenBank/DDBJ whole genome shotgun (WGS) entry which is preliminary data.</text>
</comment>